<keyword evidence="5" id="KW-0378">Hydrolase</keyword>
<dbReference type="Gene3D" id="1.10.340.70">
    <property type="match status" value="1"/>
</dbReference>
<dbReference type="AlphaFoldDB" id="A0A388LZE5"/>
<dbReference type="InterPro" id="IPR041588">
    <property type="entry name" value="Integrase_H2C2"/>
</dbReference>
<evidence type="ECO:0000259" key="9">
    <source>
        <dbReference type="PROSITE" id="PS50158"/>
    </source>
</evidence>
<dbReference type="PANTHER" id="PTHR37984:SF5">
    <property type="entry name" value="PROTEIN NYNRIN-LIKE"/>
    <property type="match status" value="1"/>
</dbReference>
<dbReference type="CDD" id="cd09274">
    <property type="entry name" value="RNase_HI_RT_Ty3"/>
    <property type="match status" value="1"/>
</dbReference>
<organism evidence="11 12">
    <name type="scientific">Chara braunii</name>
    <name type="common">Braun's stonewort</name>
    <dbReference type="NCBI Taxonomy" id="69332"/>
    <lineage>
        <taxon>Eukaryota</taxon>
        <taxon>Viridiplantae</taxon>
        <taxon>Streptophyta</taxon>
        <taxon>Charophyceae</taxon>
        <taxon>Charales</taxon>
        <taxon>Characeae</taxon>
        <taxon>Chara</taxon>
    </lineage>
</organism>
<dbReference type="GO" id="GO:0008270">
    <property type="term" value="F:zinc ion binding"/>
    <property type="evidence" value="ECO:0007669"/>
    <property type="project" value="UniProtKB-KW"/>
</dbReference>
<evidence type="ECO:0000313" key="12">
    <source>
        <dbReference type="Proteomes" id="UP000265515"/>
    </source>
</evidence>
<sequence length="624" mass="70794">MSKKMPSKKLAKTTYERELYALYKALVHWRHYLLGRFFNLRTNHQTLKWIKTQPVLSDALKRWIEVIDQYDFKLDYVKGEYNKVADALSRRADYLGALISELGLSEDVTQSLGDAYKENPITVDIINKLQAKDKATTNEFVMVDELLFLEKAGFKRLVVPSKEVLRSLFLGECHDATRHFGYKKTSVNLVQRFWWPNMLDDVKKYVETCQVCQRDRPRTQAPLGLLKPLPIPVGLGQSISMDFMDTLVTSKNGKRHIFVIVDRFAKYARLIAMPETARTEHVIKLFMDNWVRDFGLPKTIVSDRDVRFTSEMWKKAAEQMGSQLQMTSGNHPEANGQAEQMNRVVQHLLRHYIKPSQDDWDEKLPLIASLYNNAVHSTTDVSPNQLHLGWKPRSALDFLLPGNRTAATPGTIEFGVQYEKLLQHTVAHIKKSQEVMIASENKRRRQSTFQNFDSFNKKALDIEAKLGSAHQSQGDGRKKRLPQDWKKKGQLMFIDHDGQVTKIDGFPDLGEETEHDGASETSDGEVVAPIKEKARGTGKKKVGRFTGQSDQGTPAWVKLGLEYEVWRDRVARGTCMNCGNYGHTSRTCRGKNVLTRVASPTVVGLSSNLGGASTSTSQENTSGQ</sequence>
<dbReference type="SUPFAM" id="SSF56672">
    <property type="entry name" value="DNA/RNA polymerases"/>
    <property type="match status" value="1"/>
</dbReference>
<evidence type="ECO:0008006" key="13">
    <source>
        <dbReference type="Google" id="ProtNLM"/>
    </source>
</evidence>
<evidence type="ECO:0000313" key="11">
    <source>
        <dbReference type="EMBL" id="GBG87676.1"/>
    </source>
</evidence>
<dbReference type="GO" id="GO:0003676">
    <property type="term" value="F:nucleic acid binding"/>
    <property type="evidence" value="ECO:0007669"/>
    <property type="project" value="InterPro"/>
</dbReference>
<dbReference type="GO" id="GO:0016787">
    <property type="term" value="F:hydrolase activity"/>
    <property type="evidence" value="ECO:0007669"/>
    <property type="project" value="UniProtKB-KW"/>
</dbReference>
<evidence type="ECO:0000256" key="7">
    <source>
        <dbReference type="PROSITE-ProRule" id="PRU00047"/>
    </source>
</evidence>
<keyword evidence="4" id="KW-0255">Endonuclease</keyword>
<dbReference type="GO" id="GO:0004519">
    <property type="term" value="F:endonuclease activity"/>
    <property type="evidence" value="ECO:0007669"/>
    <property type="project" value="UniProtKB-KW"/>
</dbReference>
<dbReference type="InterPro" id="IPR001584">
    <property type="entry name" value="Integrase_cat-core"/>
</dbReference>
<dbReference type="InterPro" id="IPR012337">
    <property type="entry name" value="RNaseH-like_sf"/>
</dbReference>
<keyword evidence="12" id="KW-1185">Reference proteome</keyword>
<comment type="caution">
    <text evidence="11">The sequence shown here is derived from an EMBL/GenBank/DDBJ whole genome shotgun (WGS) entry which is preliminary data.</text>
</comment>
<evidence type="ECO:0000256" key="6">
    <source>
        <dbReference type="ARBA" id="ARBA00022918"/>
    </source>
</evidence>
<keyword evidence="2" id="KW-0548">Nucleotidyltransferase</keyword>
<dbReference type="Pfam" id="PF17921">
    <property type="entry name" value="Integrase_H2C2"/>
    <property type="match status" value="1"/>
</dbReference>
<evidence type="ECO:0000256" key="3">
    <source>
        <dbReference type="ARBA" id="ARBA00022722"/>
    </source>
</evidence>
<keyword evidence="7" id="KW-0479">Metal-binding</keyword>
<keyword evidence="3" id="KW-0540">Nuclease</keyword>
<protein>
    <recommendedName>
        <fullName evidence="13">Integrase catalytic domain-containing protein</fullName>
    </recommendedName>
</protein>
<feature type="domain" description="CCHC-type" evidence="9">
    <location>
        <begin position="575"/>
        <end position="589"/>
    </location>
</feature>
<evidence type="ECO:0000256" key="4">
    <source>
        <dbReference type="ARBA" id="ARBA00022759"/>
    </source>
</evidence>
<dbReference type="InterPro" id="IPR036397">
    <property type="entry name" value="RNaseH_sf"/>
</dbReference>
<evidence type="ECO:0000256" key="5">
    <source>
        <dbReference type="ARBA" id="ARBA00022801"/>
    </source>
</evidence>
<dbReference type="PROSITE" id="PS50158">
    <property type="entry name" value="ZF_CCHC"/>
    <property type="match status" value="1"/>
</dbReference>
<evidence type="ECO:0000256" key="2">
    <source>
        <dbReference type="ARBA" id="ARBA00022695"/>
    </source>
</evidence>
<dbReference type="GO" id="GO:0003964">
    <property type="term" value="F:RNA-directed DNA polymerase activity"/>
    <property type="evidence" value="ECO:0007669"/>
    <property type="project" value="UniProtKB-KW"/>
</dbReference>
<dbReference type="InterPro" id="IPR043502">
    <property type="entry name" value="DNA/RNA_pol_sf"/>
</dbReference>
<proteinExistence type="predicted"/>
<keyword evidence="6" id="KW-0695">RNA-directed DNA polymerase</keyword>
<gene>
    <name evidence="11" type="ORF">CBR_g45830</name>
</gene>
<reference evidence="11 12" key="1">
    <citation type="journal article" date="2018" name="Cell">
        <title>The Chara Genome: Secondary Complexity and Implications for Plant Terrestrialization.</title>
        <authorList>
            <person name="Nishiyama T."/>
            <person name="Sakayama H."/>
            <person name="Vries J.D."/>
            <person name="Buschmann H."/>
            <person name="Saint-Marcoux D."/>
            <person name="Ullrich K.K."/>
            <person name="Haas F.B."/>
            <person name="Vanderstraeten L."/>
            <person name="Becker D."/>
            <person name="Lang D."/>
            <person name="Vosolsobe S."/>
            <person name="Rombauts S."/>
            <person name="Wilhelmsson P.K.I."/>
            <person name="Janitza P."/>
            <person name="Kern R."/>
            <person name="Heyl A."/>
            <person name="Rumpler F."/>
            <person name="Villalobos L.I.A.C."/>
            <person name="Clay J.M."/>
            <person name="Skokan R."/>
            <person name="Toyoda A."/>
            <person name="Suzuki Y."/>
            <person name="Kagoshima H."/>
            <person name="Schijlen E."/>
            <person name="Tajeshwar N."/>
            <person name="Catarino B."/>
            <person name="Hetherington A.J."/>
            <person name="Saltykova A."/>
            <person name="Bonnot C."/>
            <person name="Breuninger H."/>
            <person name="Symeonidi A."/>
            <person name="Radhakrishnan G.V."/>
            <person name="Van Nieuwerburgh F."/>
            <person name="Deforce D."/>
            <person name="Chang C."/>
            <person name="Karol K.G."/>
            <person name="Hedrich R."/>
            <person name="Ulvskov P."/>
            <person name="Glockner G."/>
            <person name="Delwiche C.F."/>
            <person name="Petrasek J."/>
            <person name="Van de Peer Y."/>
            <person name="Friml J."/>
            <person name="Beilby M."/>
            <person name="Dolan L."/>
            <person name="Kohara Y."/>
            <person name="Sugano S."/>
            <person name="Fujiyama A."/>
            <person name="Delaux P.-M."/>
            <person name="Quint M."/>
            <person name="TheiBen G."/>
            <person name="Hagemann M."/>
            <person name="Harholt J."/>
            <person name="Dunand C."/>
            <person name="Zachgo S."/>
            <person name="Langdale J."/>
            <person name="Maumus F."/>
            <person name="Straeten D.V.D."/>
            <person name="Gould S.B."/>
            <person name="Rensing S.A."/>
        </authorList>
    </citation>
    <scope>NUCLEOTIDE SEQUENCE [LARGE SCALE GENOMIC DNA]</scope>
    <source>
        <strain evidence="11 12">S276</strain>
    </source>
</reference>
<evidence type="ECO:0000256" key="8">
    <source>
        <dbReference type="SAM" id="MobiDB-lite"/>
    </source>
</evidence>
<dbReference type="SUPFAM" id="SSF53098">
    <property type="entry name" value="Ribonuclease H-like"/>
    <property type="match status" value="1"/>
</dbReference>
<evidence type="ECO:0000259" key="10">
    <source>
        <dbReference type="PROSITE" id="PS50994"/>
    </source>
</evidence>
<feature type="domain" description="Integrase catalytic" evidence="10">
    <location>
        <begin position="226"/>
        <end position="391"/>
    </location>
</feature>
<dbReference type="FunFam" id="1.10.340.70:FF:000001">
    <property type="entry name" value="Retrovirus-related Pol polyprotein from transposon gypsy-like Protein"/>
    <property type="match status" value="1"/>
</dbReference>
<evidence type="ECO:0000256" key="1">
    <source>
        <dbReference type="ARBA" id="ARBA00022679"/>
    </source>
</evidence>
<dbReference type="Proteomes" id="UP000265515">
    <property type="component" value="Unassembled WGS sequence"/>
</dbReference>
<keyword evidence="7" id="KW-0863">Zinc-finger</keyword>
<dbReference type="Pfam" id="PF00665">
    <property type="entry name" value="rve"/>
    <property type="match status" value="1"/>
</dbReference>
<dbReference type="InterPro" id="IPR050951">
    <property type="entry name" value="Retrovirus_Pol_polyprotein"/>
</dbReference>
<dbReference type="GO" id="GO:0015074">
    <property type="term" value="P:DNA integration"/>
    <property type="evidence" value="ECO:0007669"/>
    <property type="project" value="InterPro"/>
</dbReference>
<dbReference type="InterPro" id="IPR001878">
    <property type="entry name" value="Znf_CCHC"/>
</dbReference>
<name>A0A388LZE5_CHABU</name>
<keyword evidence="7" id="KW-0862">Zinc</keyword>
<dbReference type="InterPro" id="IPR041373">
    <property type="entry name" value="RT_RNaseH"/>
</dbReference>
<dbReference type="Gramene" id="GBG87676">
    <property type="protein sequence ID" value="GBG87676"/>
    <property type="gene ID" value="CBR_g45830"/>
</dbReference>
<feature type="region of interest" description="Disordered" evidence="8">
    <location>
        <begin position="605"/>
        <end position="624"/>
    </location>
</feature>
<dbReference type="Gene3D" id="3.30.420.10">
    <property type="entry name" value="Ribonuclease H-like superfamily/Ribonuclease H"/>
    <property type="match status" value="1"/>
</dbReference>
<dbReference type="EMBL" id="BFEA01000626">
    <property type="protein sequence ID" value="GBG87676.1"/>
    <property type="molecule type" value="Genomic_DNA"/>
</dbReference>
<accession>A0A388LZE5</accession>
<dbReference type="Pfam" id="PF17917">
    <property type="entry name" value="RT_RNaseH"/>
    <property type="match status" value="1"/>
</dbReference>
<dbReference type="PROSITE" id="PS50994">
    <property type="entry name" value="INTEGRASE"/>
    <property type="match status" value="1"/>
</dbReference>
<dbReference type="PANTHER" id="PTHR37984">
    <property type="entry name" value="PROTEIN CBG26694"/>
    <property type="match status" value="1"/>
</dbReference>
<keyword evidence="1" id="KW-0808">Transferase</keyword>
<dbReference type="OrthoDB" id="2013610at2759"/>